<dbReference type="Gene3D" id="2.170.130.10">
    <property type="entry name" value="TonB-dependent receptor, plug domain"/>
    <property type="match status" value="1"/>
</dbReference>
<evidence type="ECO:0000256" key="5">
    <source>
        <dbReference type="ARBA" id="ARBA00023077"/>
    </source>
</evidence>
<dbReference type="Pfam" id="PF00593">
    <property type="entry name" value="TonB_dep_Rec_b-barrel"/>
    <property type="match status" value="1"/>
</dbReference>
<evidence type="ECO:0000256" key="1">
    <source>
        <dbReference type="ARBA" id="ARBA00004571"/>
    </source>
</evidence>
<dbReference type="RefSeq" id="WP_277898813.1">
    <property type="nucleotide sequence ID" value="NZ_JAPMUA010000001.1"/>
</dbReference>
<dbReference type="Gene3D" id="2.60.40.1120">
    <property type="entry name" value="Carboxypeptidase-like, regulatory domain"/>
    <property type="match status" value="1"/>
</dbReference>
<organism evidence="12 13">
    <name type="scientific">Galbibacter pacificus</name>
    <dbReference type="NCBI Taxonomy" id="2996052"/>
    <lineage>
        <taxon>Bacteria</taxon>
        <taxon>Pseudomonadati</taxon>
        <taxon>Bacteroidota</taxon>
        <taxon>Flavobacteriia</taxon>
        <taxon>Flavobacteriales</taxon>
        <taxon>Flavobacteriaceae</taxon>
        <taxon>Galbibacter</taxon>
    </lineage>
</organism>
<comment type="similarity">
    <text evidence="8 9">Belongs to the TonB-dependent receptor family.</text>
</comment>
<evidence type="ECO:0000256" key="9">
    <source>
        <dbReference type="RuleBase" id="RU003357"/>
    </source>
</evidence>
<gene>
    <name evidence="12" type="ORF">OSR52_04330</name>
</gene>
<dbReference type="InterPro" id="IPR000531">
    <property type="entry name" value="Beta-barrel_TonB"/>
</dbReference>
<evidence type="ECO:0000259" key="11">
    <source>
        <dbReference type="Pfam" id="PF07715"/>
    </source>
</evidence>
<dbReference type="PROSITE" id="PS52016">
    <property type="entry name" value="TONB_DEPENDENT_REC_3"/>
    <property type="match status" value="1"/>
</dbReference>
<name>A0ABT6FPT5_9FLAO</name>
<evidence type="ECO:0000313" key="13">
    <source>
        <dbReference type="Proteomes" id="UP001153642"/>
    </source>
</evidence>
<dbReference type="Pfam" id="PF13715">
    <property type="entry name" value="CarbopepD_reg_2"/>
    <property type="match status" value="1"/>
</dbReference>
<dbReference type="SUPFAM" id="SSF56935">
    <property type="entry name" value="Porins"/>
    <property type="match status" value="1"/>
</dbReference>
<keyword evidence="6 8" id="KW-0472">Membrane</keyword>
<dbReference type="InterPro" id="IPR023996">
    <property type="entry name" value="TonB-dep_OMP_SusC/RagA"/>
</dbReference>
<comment type="caution">
    <text evidence="12">The sequence shown here is derived from an EMBL/GenBank/DDBJ whole genome shotgun (WGS) entry which is preliminary data.</text>
</comment>
<evidence type="ECO:0000256" key="8">
    <source>
        <dbReference type="PROSITE-ProRule" id="PRU01360"/>
    </source>
</evidence>
<dbReference type="Pfam" id="PF07715">
    <property type="entry name" value="Plug"/>
    <property type="match status" value="1"/>
</dbReference>
<feature type="domain" description="TonB-dependent receptor-like beta-barrel" evidence="10">
    <location>
        <begin position="435"/>
        <end position="980"/>
    </location>
</feature>
<evidence type="ECO:0000256" key="4">
    <source>
        <dbReference type="ARBA" id="ARBA00022692"/>
    </source>
</evidence>
<keyword evidence="3 8" id="KW-1134">Transmembrane beta strand</keyword>
<proteinExistence type="inferred from homology"/>
<dbReference type="InterPro" id="IPR012910">
    <property type="entry name" value="Plug_dom"/>
</dbReference>
<dbReference type="InterPro" id="IPR023997">
    <property type="entry name" value="TonB-dep_OMP_SusC/RagA_CS"/>
</dbReference>
<dbReference type="Gene3D" id="2.40.170.20">
    <property type="entry name" value="TonB-dependent receptor, beta-barrel domain"/>
    <property type="match status" value="1"/>
</dbReference>
<dbReference type="Proteomes" id="UP001153642">
    <property type="component" value="Unassembled WGS sequence"/>
</dbReference>
<reference evidence="12" key="1">
    <citation type="submission" date="2022-11" db="EMBL/GenBank/DDBJ databases">
        <title>High-quality draft genome sequence of Galbibacter sp. strain CMA-7.</title>
        <authorList>
            <person name="Wei L."/>
            <person name="Dong C."/>
            <person name="Shao Z."/>
        </authorList>
    </citation>
    <scope>NUCLEOTIDE SEQUENCE</scope>
    <source>
        <strain evidence="12">CMA-7</strain>
    </source>
</reference>
<keyword evidence="12" id="KW-0675">Receptor</keyword>
<protein>
    <submittedName>
        <fullName evidence="12">TonB-dependent receptor</fullName>
    </submittedName>
</protein>
<keyword evidence="2 8" id="KW-0813">Transport</keyword>
<keyword evidence="13" id="KW-1185">Reference proteome</keyword>
<evidence type="ECO:0000256" key="6">
    <source>
        <dbReference type="ARBA" id="ARBA00023136"/>
    </source>
</evidence>
<dbReference type="InterPro" id="IPR008969">
    <property type="entry name" value="CarboxyPept-like_regulatory"/>
</dbReference>
<evidence type="ECO:0000256" key="2">
    <source>
        <dbReference type="ARBA" id="ARBA00022448"/>
    </source>
</evidence>
<accession>A0ABT6FPT5</accession>
<dbReference type="InterPro" id="IPR036942">
    <property type="entry name" value="Beta-barrel_TonB_sf"/>
</dbReference>
<dbReference type="InterPro" id="IPR037066">
    <property type="entry name" value="Plug_dom_sf"/>
</dbReference>
<keyword evidence="5 9" id="KW-0798">TonB box</keyword>
<dbReference type="NCBIfam" id="TIGR04056">
    <property type="entry name" value="OMP_RagA_SusC"/>
    <property type="match status" value="1"/>
</dbReference>
<evidence type="ECO:0000259" key="10">
    <source>
        <dbReference type="Pfam" id="PF00593"/>
    </source>
</evidence>
<comment type="subcellular location">
    <subcellularLocation>
        <location evidence="1 8">Cell outer membrane</location>
        <topology evidence="1 8">Multi-pass membrane protein</topology>
    </subcellularLocation>
</comment>
<evidence type="ECO:0000256" key="7">
    <source>
        <dbReference type="ARBA" id="ARBA00023237"/>
    </source>
</evidence>
<dbReference type="NCBIfam" id="TIGR04057">
    <property type="entry name" value="SusC_RagA_signa"/>
    <property type="match status" value="1"/>
</dbReference>
<evidence type="ECO:0000256" key="3">
    <source>
        <dbReference type="ARBA" id="ARBA00022452"/>
    </source>
</evidence>
<sequence length="1017" mass="112422">MKHFKKPVFWMSASICRYQNLFLLLFTLCIGIINPLHAKNIVQQPQETTVTGTVLDAEGFPLPGATIIEKGTQNGTQTDFDGKFQLPVSSQNATLAVSFVGFSTKEVPLNGQSNVSITLETDAAALDEVVVIGYGTQKKTDVTGAISSISGDDINSTKEGNAFNAMAGKVAGLDVGVTSASPGTSPSLLIRGRSSLNFSNEPLIVVDGIPMEGSLNDINSADIASVEVLKDASSTAIYGARGANGVILVTTKRGQAGKAKFTFDTYYGFAEVPENYQLLDADGYVNLRREARRAGQEEEQGLVPGTLPLPSVQSSLEPLQLEAYQNGVDTDFIDLGTRSGQQINYQLGVSGGSEKIRYNLSLSYFDQDGVYNLADYERYTFRTNLDINATDKLKVGLSQQANFSKKNNFNPLASLMNQPPLVTPFDEDGVATLDPLADGLNWNPLSNETPGNYIDEDISYRYFANIFASYQILDGLKYTLNVQPQFESVTYNDFRASMSQSRTGGLSQASKETRVNTAYTIENILNYTKVFGQDHSVDATFLYSFQETKRDRLYLQVSGLANDSQTFNNLSDASQVDNRDSSLETEGWVSYMGRVNYGYKNKYLLTLTGRYDGSSKLSKGKKWGFFPSASFAWRIIQEDFLKNQSVLSDLKLRTGYGQVGRNPIAPYSTFGSIKRFENSFGGNPAYGFQPEDIANPDLKWETTTTFDIGLDYAFAKNRIAGSIDFYTGKTTDLLLNRVLPATSGYSSILQNVGETKNSGIELTLSTVNIETDKFRWTTDFNFSANKSEIVKLLDSETDDVGNGWFIGQPLSVYYDRVFDGIWQLNENDAANSYGRRPGDIKLADLNNDGALNDDDRKILGQLDPKWIGGFTSKMEYAGFDFVVSLYTRQGHLTRSRALENVTIFGRNNDLDLNYWSPENPSNEYPRPNINRERPLDNGVLSYVDASFVRVRNITLGYTVNQNVNKILGLDRLRFYASAQNPFLFTKTDLKGFDPELGSGDDFIASPRTILFGLNVAF</sequence>
<evidence type="ECO:0000313" key="12">
    <source>
        <dbReference type="EMBL" id="MDG3585084.1"/>
    </source>
</evidence>
<dbReference type="SUPFAM" id="SSF49464">
    <property type="entry name" value="Carboxypeptidase regulatory domain-like"/>
    <property type="match status" value="1"/>
</dbReference>
<keyword evidence="4 8" id="KW-0812">Transmembrane</keyword>
<keyword evidence="7 8" id="KW-0998">Cell outer membrane</keyword>
<dbReference type="EMBL" id="JAPMUA010000001">
    <property type="protein sequence ID" value="MDG3585084.1"/>
    <property type="molecule type" value="Genomic_DNA"/>
</dbReference>
<feature type="domain" description="TonB-dependent receptor plug" evidence="11">
    <location>
        <begin position="139"/>
        <end position="246"/>
    </location>
</feature>
<dbReference type="InterPro" id="IPR039426">
    <property type="entry name" value="TonB-dep_rcpt-like"/>
</dbReference>